<dbReference type="PROSITE" id="PS51725">
    <property type="entry name" value="ABM"/>
    <property type="match status" value="1"/>
</dbReference>
<gene>
    <name evidence="2" type="ORF">F8E02_00890</name>
</gene>
<name>A0ABU3WXQ6_9EURY</name>
<reference evidence="2 3" key="1">
    <citation type="submission" date="2019-10" db="EMBL/GenBank/DDBJ databases">
        <title>Isolation and characterization of Methanoculleus sp. Wushi-C6 from a hot spring well.</title>
        <authorList>
            <person name="Chen S.-C."/>
            <person name="Lan Z.-H."/>
            <person name="You Y.-T."/>
            <person name="Lai M.-C."/>
        </authorList>
    </citation>
    <scope>NUCLEOTIDE SEQUENCE [LARGE SCALE GENOMIC DNA]</scope>
    <source>
        <strain evidence="2 3">Wushi-C6</strain>
    </source>
</reference>
<evidence type="ECO:0000259" key="1">
    <source>
        <dbReference type="PROSITE" id="PS51725"/>
    </source>
</evidence>
<organism evidence="2 3">
    <name type="scientific">Methanoculleus caldifontis</name>
    <dbReference type="NCBI Taxonomy" id="2651577"/>
    <lineage>
        <taxon>Archaea</taxon>
        <taxon>Methanobacteriati</taxon>
        <taxon>Methanobacteriota</taxon>
        <taxon>Stenosarchaea group</taxon>
        <taxon>Methanomicrobia</taxon>
        <taxon>Methanomicrobiales</taxon>
        <taxon>Methanomicrobiaceae</taxon>
        <taxon>Methanoculleus</taxon>
    </lineage>
</organism>
<evidence type="ECO:0000313" key="2">
    <source>
        <dbReference type="EMBL" id="MDV2480584.1"/>
    </source>
</evidence>
<dbReference type="Pfam" id="PF03992">
    <property type="entry name" value="ABM"/>
    <property type="match status" value="1"/>
</dbReference>
<evidence type="ECO:0000313" key="3">
    <source>
        <dbReference type="Proteomes" id="UP001281203"/>
    </source>
</evidence>
<dbReference type="Proteomes" id="UP001281203">
    <property type="component" value="Unassembled WGS sequence"/>
</dbReference>
<dbReference type="InterPro" id="IPR007138">
    <property type="entry name" value="ABM_dom"/>
</dbReference>
<dbReference type="EMBL" id="WBKO01000001">
    <property type="protein sequence ID" value="MDV2480584.1"/>
    <property type="molecule type" value="Genomic_DNA"/>
</dbReference>
<protein>
    <recommendedName>
        <fullName evidence="1">ABM domain-containing protein</fullName>
    </recommendedName>
</protein>
<sequence length="109" mass="12227">MAVARMSTWKFRPGQRDAALEVISKKGDDAERMQGFRGYLFLMSPEDQDAAILITLWEDEESLQASRESIFKEAVQDIERYTASPPDVKALHVHSADIPPIAPELARPA</sequence>
<accession>A0ABU3WXQ6</accession>
<proteinExistence type="predicted"/>
<feature type="domain" description="ABM" evidence="1">
    <location>
        <begin position="3"/>
        <end position="93"/>
    </location>
</feature>
<dbReference type="Gene3D" id="3.30.70.100">
    <property type="match status" value="1"/>
</dbReference>
<dbReference type="SUPFAM" id="SSF54909">
    <property type="entry name" value="Dimeric alpha+beta barrel"/>
    <property type="match status" value="1"/>
</dbReference>
<dbReference type="RefSeq" id="WP_317063552.1">
    <property type="nucleotide sequence ID" value="NZ_WBKO01000001.1"/>
</dbReference>
<dbReference type="InterPro" id="IPR011008">
    <property type="entry name" value="Dimeric_a/b-barrel"/>
</dbReference>
<keyword evidence="3" id="KW-1185">Reference proteome</keyword>
<comment type="caution">
    <text evidence="2">The sequence shown here is derived from an EMBL/GenBank/DDBJ whole genome shotgun (WGS) entry which is preliminary data.</text>
</comment>